<evidence type="ECO:0000256" key="5">
    <source>
        <dbReference type="ARBA" id="ARBA00022519"/>
    </source>
</evidence>
<evidence type="ECO:0000313" key="17">
    <source>
        <dbReference type="EMBL" id="ONM44047.1"/>
    </source>
</evidence>
<evidence type="ECO:0000256" key="12">
    <source>
        <dbReference type="SAM" id="Coils"/>
    </source>
</evidence>
<dbReference type="InterPro" id="IPR004090">
    <property type="entry name" value="Chemotax_Me-accpt_rcpt"/>
</dbReference>
<evidence type="ECO:0000259" key="15">
    <source>
        <dbReference type="PROSITE" id="PS50112"/>
    </source>
</evidence>
<evidence type="ECO:0000256" key="8">
    <source>
        <dbReference type="ARBA" id="ARBA00023136"/>
    </source>
</evidence>
<evidence type="ECO:0000256" key="13">
    <source>
        <dbReference type="SAM" id="Phobius"/>
    </source>
</evidence>
<feature type="transmembrane region" description="Helical" evidence="13">
    <location>
        <begin position="170"/>
        <end position="191"/>
    </location>
</feature>
<keyword evidence="6 13" id="KW-0812">Transmembrane</keyword>
<keyword evidence="3" id="KW-0488">Methylation</keyword>
<dbReference type="Proteomes" id="UP000242847">
    <property type="component" value="Unassembled WGS sequence"/>
</dbReference>
<accession>A0A1S8DI26</accession>
<evidence type="ECO:0000259" key="14">
    <source>
        <dbReference type="PROSITE" id="PS50111"/>
    </source>
</evidence>
<dbReference type="PROSITE" id="PS50192">
    <property type="entry name" value="T_SNARE"/>
    <property type="match status" value="1"/>
</dbReference>
<proteinExistence type="inferred from homology"/>
<dbReference type="GO" id="GO:0007165">
    <property type="term" value="P:signal transduction"/>
    <property type="evidence" value="ECO:0007669"/>
    <property type="project" value="UniProtKB-KW"/>
</dbReference>
<dbReference type="Gene3D" id="1.10.287.950">
    <property type="entry name" value="Methyl-accepting chemotaxis protein"/>
    <property type="match status" value="1"/>
</dbReference>
<keyword evidence="8 13" id="KW-0472">Membrane</keyword>
<dbReference type="Gene3D" id="3.30.450.20">
    <property type="entry name" value="PAS domain"/>
    <property type="match status" value="1"/>
</dbReference>
<protein>
    <submittedName>
        <fullName evidence="17">Chemotaxis protein</fullName>
    </submittedName>
</protein>
<dbReference type="NCBIfam" id="TIGR00229">
    <property type="entry name" value="sensory_box"/>
    <property type="match status" value="1"/>
</dbReference>
<feature type="domain" description="Methyl-accepting transducer" evidence="14">
    <location>
        <begin position="246"/>
        <end position="482"/>
    </location>
</feature>
<dbReference type="Pfam" id="PF00015">
    <property type="entry name" value="MCPsignal"/>
    <property type="match status" value="1"/>
</dbReference>
<evidence type="ECO:0000256" key="9">
    <source>
        <dbReference type="ARBA" id="ARBA00023224"/>
    </source>
</evidence>
<dbReference type="SMART" id="SM00091">
    <property type="entry name" value="PAS"/>
    <property type="match status" value="1"/>
</dbReference>
<dbReference type="Pfam" id="PF08447">
    <property type="entry name" value="PAS_3"/>
    <property type="match status" value="1"/>
</dbReference>
<dbReference type="PRINTS" id="PR00260">
    <property type="entry name" value="CHEMTRNSDUCR"/>
</dbReference>
<dbReference type="RefSeq" id="WP_083727207.1">
    <property type="nucleotide sequence ID" value="NZ_FOUD01000020.1"/>
</dbReference>
<evidence type="ECO:0000256" key="3">
    <source>
        <dbReference type="ARBA" id="ARBA00022481"/>
    </source>
</evidence>
<evidence type="ECO:0000256" key="2">
    <source>
        <dbReference type="ARBA" id="ARBA00022475"/>
    </source>
</evidence>
<feature type="domain" description="T-SNARE coiled-coil homology" evidence="16">
    <location>
        <begin position="433"/>
        <end position="495"/>
    </location>
</feature>
<feature type="domain" description="PAS" evidence="15">
    <location>
        <begin position="21"/>
        <end position="76"/>
    </location>
</feature>
<keyword evidence="7 13" id="KW-1133">Transmembrane helix</keyword>
<gene>
    <name evidence="17" type="ORF">BXT89_09905</name>
</gene>
<dbReference type="GO" id="GO:0004888">
    <property type="term" value="F:transmembrane signaling receptor activity"/>
    <property type="evidence" value="ECO:0007669"/>
    <property type="project" value="InterPro"/>
</dbReference>
<comment type="subcellular location">
    <subcellularLocation>
        <location evidence="1">Cell inner membrane</location>
        <topology evidence="1">Multi-pass membrane protein</topology>
    </subcellularLocation>
</comment>
<dbReference type="InterPro" id="IPR000727">
    <property type="entry name" value="T_SNARE_dom"/>
</dbReference>
<keyword evidence="9 11" id="KW-0807">Transducer</keyword>
<evidence type="ECO:0000256" key="1">
    <source>
        <dbReference type="ARBA" id="ARBA00004429"/>
    </source>
</evidence>
<evidence type="ECO:0000259" key="16">
    <source>
        <dbReference type="PROSITE" id="PS50192"/>
    </source>
</evidence>
<dbReference type="InterPro" id="IPR004089">
    <property type="entry name" value="MCPsignal_dom"/>
</dbReference>
<dbReference type="FunFam" id="1.10.287.950:FF:000001">
    <property type="entry name" value="Methyl-accepting chemotaxis sensory transducer"/>
    <property type="match status" value="1"/>
</dbReference>
<dbReference type="PROSITE" id="PS50111">
    <property type="entry name" value="CHEMOTAXIS_TRANSDUC_2"/>
    <property type="match status" value="1"/>
</dbReference>
<sequence length="519" mass="55527">MRNNQPVTQRERTFPETQRLISTTNLKGIITYCNDAFVDVSGFTREELIGSPHNMVRHPDTPAAVFAHMWADLKRGRAWMGIVKNRCNNGDHYWVNAFVTPIYENGQVQGYESVRVRTTPAQVQRAEALYQRLNSGRKAVTADWAGMALTIVPSALMLAIGAAAGAALGWSGVALAAVLGIPAGLGLKALLDKRLERIIGAAESTITDPLLAQMYTPYQGALGQIEMAIHSQQARLQTCLTRLADSAEQLKYQASEASQLASQSSQGLAQQRAETDQVAAAINQMAAATQEVSGNVQSTADATHEASELALRGKTVATRARQAMESLSGAVNSATTITNKLASDAREIGSVVDVIKGIAEQTNLLALNAAIEAARAGEQGRGFAVVADEVRALASRTAESTEQIHNLIANLQQAAQSTVESMRSGNEQAERGVQQVSEADDALEGIRQAIERINEMASQIASAAEEQSSVAEEINRNVSNIANLADSTSNDAHRSAALSNELTATAQAQVNLVERFNRR</sequence>
<keyword evidence="5" id="KW-0997">Cell inner membrane</keyword>
<evidence type="ECO:0000313" key="18">
    <source>
        <dbReference type="Proteomes" id="UP000242847"/>
    </source>
</evidence>
<dbReference type="PROSITE" id="PS50112">
    <property type="entry name" value="PAS"/>
    <property type="match status" value="1"/>
</dbReference>
<feature type="coiled-coil region" evidence="12">
    <location>
        <begin position="436"/>
        <end position="466"/>
    </location>
</feature>
<name>A0A1S8DI26_9GAMM</name>
<evidence type="ECO:0000256" key="4">
    <source>
        <dbReference type="ARBA" id="ARBA00022500"/>
    </source>
</evidence>
<dbReference type="GO" id="GO:0005886">
    <property type="term" value="C:plasma membrane"/>
    <property type="evidence" value="ECO:0007669"/>
    <property type="project" value="UniProtKB-SubCell"/>
</dbReference>
<dbReference type="PANTHER" id="PTHR32089">
    <property type="entry name" value="METHYL-ACCEPTING CHEMOTAXIS PROTEIN MCPB"/>
    <property type="match status" value="1"/>
</dbReference>
<feature type="transmembrane region" description="Helical" evidence="13">
    <location>
        <begin position="144"/>
        <end position="164"/>
    </location>
</feature>
<reference evidence="17 18" key="1">
    <citation type="submission" date="2017-01" db="EMBL/GenBank/DDBJ databases">
        <title>Draft genome sequence of Pseudomonas pachastrellae type strain CCUG 46540T from a deep sea.</title>
        <authorList>
            <person name="Gomila M."/>
            <person name="Mulet M."/>
            <person name="Lalucat J."/>
            <person name="Garcia-Valdes E."/>
        </authorList>
    </citation>
    <scope>NUCLEOTIDE SEQUENCE [LARGE SCALE GENOMIC DNA]</scope>
    <source>
        <strain evidence="17 18">CCUG 46540</strain>
    </source>
</reference>
<dbReference type="GO" id="GO:0052131">
    <property type="term" value="P:positive aerotaxis"/>
    <property type="evidence" value="ECO:0007669"/>
    <property type="project" value="UniProtKB-ARBA"/>
</dbReference>
<evidence type="ECO:0000256" key="6">
    <source>
        <dbReference type="ARBA" id="ARBA00022692"/>
    </source>
</evidence>
<dbReference type="EMBL" id="MUBC01000018">
    <property type="protein sequence ID" value="ONM44047.1"/>
    <property type="molecule type" value="Genomic_DNA"/>
</dbReference>
<comment type="caution">
    <text evidence="17">The sequence shown here is derived from an EMBL/GenBank/DDBJ whole genome shotgun (WGS) entry which is preliminary data.</text>
</comment>
<dbReference type="AlphaFoldDB" id="A0A1S8DI26"/>
<dbReference type="InterPro" id="IPR035965">
    <property type="entry name" value="PAS-like_dom_sf"/>
</dbReference>
<dbReference type="SMART" id="SM00283">
    <property type="entry name" value="MA"/>
    <property type="match status" value="1"/>
</dbReference>
<dbReference type="SUPFAM" id="SSF58104">
    <property type="entry name" value="Methyl-accepting chemotaxis protein (MCP) signaling domain"/>
    <property type="match status" value="1"/>
</dbReference>
<keyword evidence="4" id="KW-0145">Chemotaxis</keyword>
<dbReference type="InterPro" id="IPR000014">
    <property type="entry name" value="PAS"/>
</dbReference>
<dbReference type="STRING" id="254161.SAMN05216256_12029"/>
<evidence type="ECO:0000256" key="10">
    <source>
        <dbReference type="ARBA" id="ARBA00029447"/>
    </source>
</evidence>
<dbReference type="PANTHER" id="PTHR32089:SF74">
    <property type="entry name" value="METHYL-ACCEPTING CHEMOTAXIS PROTEIN AER"/>
    <property type="match status" value="1"/>
</dbReference>
<dbReference type="FunFam" id="3.30.450.20:FF:000046">
    <property type="entry name" value="Aerotaxis sensor receptor"/>
    <property type="match status" value="1"/>
</dbReference>
<dbReference type="CDD" id="cd00130">
    <property type="entry name" value="PAS"/>
    <property type="match status" value="1"/>
</dbReference>
<organism evidence="17 18">
    <name type="scientific">Halopseudomonas pachastrellae</name>
    <dbReference type="NCBI Taxonomy" id="254161"/>
    <lineage>
        <taxon>Bacteria</taxon>
        <taxon>Pseudomonadati</taxon>
        <taxon>Pseudomonadota</taxon>
        <taxon>Gammaproteobacteria</taxon>
        <taxon>Pseudomonadales</taxon>
        <taxon>Pseudomonadaceae</taxon>
        <taxon>Halopseudomonas</taxon>
    </lineage>
</organism>
<keyword evidence="12" id="KW-0175">Coiled coil</keyword>
<dbReference type="SUPFAM" id="SSF55785">
    <property type="entry name" value="PYP-like sensor domain (PAS domain)"/>
    <property type="match status" value="1"/>
</dbReference>
<dbReference type="OrthoDB" id="5675566at2"/>
<dbReference type="CDD" id="cd11386">
    <property type="entry name" value="MCP_signal"/>
    <property type="match status" value="1"/>
</dbReference>
<evidence type="ECO:0000256" key="7">
    <source>
        <dbReference type="ARBA" id="ARBA00022989"/>
    </source>
</evidence>
<dbReference type="InterPro" id="IPR013655">
    <property type="entry name" value="PAS_fold_3"/>
</dbReference>
<evidence type="ECO:0000256" key="11">
    <source>
        <dbReference type="PROSITE-ProRule" id="PRU00284"/>
    </source>
</evidence>
<comment type="similarity">
    <text evidence="10">Belongs to the methyl-accepting chemotaxis (MCP) protein family.</text>
</comment>
<keyword evidence="18" id="KW-1185">Reference proteome</keyword>
<keyword evidence="2" id="KW-1003">Cell membrane</keyword>